<feature type="transmembrane region" description="Helical" evidence="7">
    <location>
        <begin position="64"/>
        <end position="85"/>
    </location>
</feature>
<evidence type="ECO:0000256" key="7">
    <source>
        <dbReference type="SAM" id="Phobius"/>
    </source>
</evidence>
<keyword evidence="3" id="KW-0762">Sugar transport</keyword>
<feature type="transmembrane region" description="Helical" evidence="7">
    <location>
        <begin position="276"/>
        <end position="293"/>
    </location>
</feature>
<dbReference type="NCBIfam" id="TIGR00803">
    <property type="entry name" value="nst"/>
    <property type="match status" value="1"/>
</dbReference>
<feature type="transmembrane region" description="Helical" evidence="7">
    <location>
        <begin position="235"/>
        <end position="256"/>
    </location>
</feature>
<sequence>MTTIERKLLTSTNKRGQARGSSSSILAAINVRYVSLVCLTLQTTSIIITYSYSRQIPKGSTRYLSSTVVVIAEILKLLFCTAVIFKDSNYNVARLLSTLNREIFNNLGESLKVLVPASLYALQNNLAFYALTNLDPATYQVAYQLKILTTALFSVFVVHKRIRRRQWFALFLLFVGVSLVQMPQDKDSASSSSDTSLESKNRFLGLLAVVACCMSSGFSGVYFERLIKFNPHQSLWIRNFQLAMFCLLISIGAMLYQDFSSIMTDGMLQGYSTLTWTVVFLQAFGGLIVAAVVKHADNVLKGFATSISIILSTLLSFLLFDNFNPATNFYYGATIVIVSTIMYSL</sequence>
<feature type="transmembrane region" description="Helical" evidence="7">
    <location>
        <begin position="203"/>
        <end position="223"/>
    </location>
</feature>
<comment type="similarity">
    <text evidence="2">Belongs to the nucleotide-sugar transporter family. SLC35A subfamily.</text>
</comment>
<dbReference type="Gene3D" id="1.10.3730.20">
    <property type="match status" value="1"/>
</dbReference>
<evidence type="ECO:0000313" key="8">
    <source>
        <dbReference type="EMBL" id="MDE46571.1"/>
    </source>
</evidence>
<keyword evidence="3" id="KW-0813">Transport</keyword>
<dbReference type="PANTHER" id="PTHR10231">
    <property type="entry name" value="NUCLEOTIDE-SUGAR TRANSMEMBRANE TRANSPORTER"/>
    <property type="match status" value="1"/>
</dbReference>
<keyword evidence="5 7" id="KW-1133">Transmembrane helix</keyword>
<evidence type="ECO:0000256" key="2">
    <source>
        <dbReference type="ARBA" id="ARBA00009976"/>
    </source>
</evidence>
<evidence type="ECO:0000256" key="4">
    <source>
        <dbReference type="ARBA" id="ARBA00022692"/>
    </source>
</evidence>
<dbReference type="EMBL" id="GGYP01001800">
    <property type="protein sequence ID" value="MDE46571.1"/>
    <property type="molecule type" value="Transcribed_RNA"/>
</dbReference>
<feature type="transmembrane region" description="Helical" evidence="7">
    <location>
        <begin position="166"/>
        <end position="183"/>
    </location>
</feature>
<evidence type="ECO:0000256" key="5">
    <source>
        <dbReference type="ARBA" id="ARBA00022989"/>
    </source>
</evidence>
<comment type="subcellular location">
    <subcellularLocation>
        <location evidence="1">Membrane</location>
        <topology evidence="1">Multi-pass membrane protein</topology>
    </subcellularLocation>
</comment>
<dbReference type="GO" id="GO:0015165">
    <property type="term" value="F:pyrimidine nucleotide-sugar transmembrane transporter activity"/>
    <property type="evidence" value="ECO:0007669"/>
    <property type="project" value="InterPro"/>
</dbReference>
<feature type="transmembrane region" description="Helical" evidence="7">
    <location>
        <begin position="141"/>
        <end position="159"/>
    </location>
</feature>
<evidence type="ECO:0000256" key="1">
    <source>
        <dbReference type="ARBA" id="ARBA00004141"/>
    </source>
</evidence>
<dbReference type="PIRSF" id="PIRSF005799">
    <property type="entry name" value="UDP-gal_transpt"/>
    <property type="match status" value="1"/>
</dbReference>
<evidence type="ECO:0000313" key="9">
    <source>
        <dbReference type="EMBL" id="MDE46783.1"/>
    </source>
</evidence>
<dbReference type="SUPFAM" id="SSF103481">
    <property type="entry name" value="Multidrug resistance efflux transporter EmrE"/>
    <property type="match status" value="1"/>
</dbReference>
<name>A0A6G1S8L8_9ACAR</name>
<dbReference type="AlphaFoldDB" id="A0A6G1S8L8"/>
<keyword evidence="4 7" id="KW-0812">Transmembrane</keyword>
<dbReference type="GO" id="GO:0000139">
    <property type="term" value="C:Golgi membrane"/>
    <property type="evidence" value="ECO:0007669"/>
    <property type="project" value="InterPro"/>
</dbReference>
<gene>
    <name evidence="8" type="primary">SLC35A3_1</name>
    <name evidence="9" type="synonym">SLC35A3_0</name>
    <name evidence="9" type="ORF">g.14215</name>
    <name evidence="8" type="ORF">g.14216</name>
</gene>
<feature type="transmembrane region" description="Helical" evidence="7">
    <location>
        <begin position="300"/>
        <end position="320"/>
    </location>
</feature>
<protein>
    <submittedName>
        <fullName evidence="8">UDP-N-acetylglucosamine transporter</fullName>
    </submittedName>
</protein>
<keyword evidence="6 7" id="KW-0472">Membrane</keyword>
<evidence type="ECO:0000256" key="6">
    <source>
        <dbReference type="ARBA" id="ARBA00023136"/>
    </source>
</evidence>
<dbReference type="InterPro" id="IPR037185">
    <property type="entry name" value="EmrE-like"/>
</dbReference>
<evidence type="ECO:0000256" key="3">
    <source>
        <dbReference type="ARBA" id="ARBA00022597"/>
    </source>
</evidence>
<dbReference type="Pfam" id="PF04142">
    <property type="entry name" value="Nuc_sug_transp"/>
    <property type="match status" value="1"/>
</dbReference>
<proteinExistence type="inferred from homology"/>
<accession>A0A6G1S8L8</accession>
<organism evidence="8">
    <name type="scientific">Aceria tosichella</name>
    <name type="common">wheat curl mite</name>
    <dbReference type="NCBI Taxonomy" id="561515"/>
    <lineage>
        <taxon>Eukaryota</taxon>
        <taxon>Metazoa</taxon>
        <taxon>Ecdysozoa</taxon>
        <taxon>Arthropoda</taxon>
        <taxon>Chelicerata</taxon>
        <taxon>Arachnida</taxon>
        <taxon>Acari</taxon>
        <taxon>Acariformes</taxon>
        <taxon>Trombidiformes</taxon>
        <taxon>Prostigmata</taxon>
        <taxon>Eupodina</taxon>
        <taxon>Eriophyoidea</taxon>
        <taxon>Eriophyidae</taxon>
        <taxon>Eriophyinae</taxon>
        <taxon>Aceriini</taxon>
        <taxon>Aceria</taxon>
    </lineage>
</organism>
<reference evidence="8" key="1">
    <citation type="submission" date="2018-10" db="EMBL/GenBank/DDBJ databases">
        <title>Transcriptome assembly of Aceria tosichella (Wheat curl mite) Type 2.</title>
        <authorList>
            <person name="Scully E.D."/>
            <person name="Geib S.M."/>
            <person name="Palmer N.A."/>
            <person name="Gupta A.K."/>
            <person name="Sarath G."/>
            <person name="Tatineni S."/>
        </authorList>
    </citation>
    <scope>NUCLEOTIDE SEQUENCE</scope>
    <source>
        <strain evidence="8">LincolnNE</strain>
    </source>
</reference>
<dbReference type="InterPro" id="IPR007271">
    <property type="entry name" value="Nuc_sug_transpt"/>
</dbReference>
<dbReference type="EMBL" id="GGYP01002012">
    <property type="protein sequence ID" value="MDE46783.1"/>
    <property type="molecule type" value="Transcribed_RNA"/>
</dbReference>